<dbReference type="GO" id="GO:0004488">
    <property type="term" value="F:methylenetetrahydrofolate dehydrogenase (NADP+) activity"/>
    <property type="evidence" value="ECO:0007669"/>
    <property type="project" value="UniProtKB-UniRule"/>
</dbReference>
<dbReference type="SUPFAM" id="SSF51735">
    <property type="entry name" value="NAD(P)-binding Rossmann-fold domains"/>
    <property type="match status" value="1"/>
</dbReference>
<keyword evidence="6 11" id="KW-0521">NADP</keyword>
<gene>
    <name evidence="11" type="primary">folD</name>
    <name evidence="14" type="ORF">FYJ60_00115</name>
</gene>
<dbReference type="Pfam" id="PF02882">
    <property type="entry name" value="THF_DHG_CYH_C"/>
    <property type="match status" value="1"/>
</dbReference>
<protein>
    <recommendedName>
        <fullName evidence="11">Bifunctional protein FolD</fullName>
    </recommendedName>
    <domain>
        <recommendedName>
            <fullName evidence="11">Methylenetetrahydrofolate dehydrogenase</fullName>
            <ecNumber evidence="11">1.5.1.5</ecNumber>
        </recommendedName>
    </domain>
    <domain>
        <recommendedName>
            <fullName evidence="11">Methenyltetrahydrofolate cyclohydrolase</fullName>
            <ecNumber evidence="11">3.5.4.9</ecNumber>
        </recommendedName>
    </domain>
</protein>
<keyword evidence="4 11" id="KW-0658">Purine biosynthesis</keyword>
<dbReference type="AlphaFoldDB" id="A0A7X2P5U2"/>
<comment type="pathway">
    <text evidence="1 11">One-carbon metabolism; tetrahydrofolate interconversion.</text>
</comment>
<keyword evidence="8 11" id="KW-0368">Histidine biosynthesis</keyword>
<evidence type="ECO:0000256" key="10">
    <source>
        <dbReference type="ARBA" id="ARBA00023268"/>
    </source>
</evidence>
<dbReference type="HAMAP" id="MF_01576">
    <property type="entry name" value="THF_DHG_CYH"/>
    <property type="match status" value="1"/>
</dbReference>
<evidence type="ECO:0000313" key="14">
    <source>
        <dbReference type="EMBL" id="MST80742.1"/>
    </source>
</evidence>
<evidence type="ECO:0000256" key="2">
    <source>
        <dbReference type="ARBA" id="ARBA00022563"/>
    </source>
</evidence>
<dbReference type="EC" id="3.5.4.9" evidence="11"/>
<keyword evidence="2 11" id="KW-0554">One-carbon metabolism</keyword>
<keyword evidence="7 11" id="KW-0560">Oxidoreductase</keyword>
<keyword evidence="10 11" id="KW-0511">Multifunctional enzyme</keyword>
<dbReference type="PANTHER" id="PTHR48099:SF5">
    <property type="entry name" value="C-1-TETRAHYDROFOLATE SYNTHASE, CYTOPLASMIC"/>
    <property type="match status" value="1"/>
</dbReference>
<dbReference type="EC" id="1.5.1.5" evidence="11"/>
<name>A0A7X2P5U2_9FIRM</name>
<dbReference type="GO" id="GO:0005829">
    <property type="term" value="C:cytosol"/>
    <property type="evidence" value="ECO:0007669"/>
    <property type="project" value="TreeGrafter"/>
</dbReference>
<evidence type="ECO:0000256" key="8">
    <source>
        <dbReference type="ARBA" id="ARBA00023102"/>
    </source>
</evidence>
<comment type="subunit">
    <text evidence="11">Homodimer.</text>
</comment>
<feature type="domain" description="Tetrahydrofolate dehydrogenase/cyclohydrolase catalytic" evidence="12">
    <location>
        <begin position="6"/>
        <end position="120"/>
    </location>
</feature>
<evidence type="ECO:0000259" key="13">
    <source>
        <dbReference type="Pfam" id="PF02882"/>
    </source>
</evidence>
<organism evidence="14 15">
    <name type="scientific">Bilifractor porci</name>
    <dbReference type="NCBI Taxonomy" id="2606636"/>
    <lineage>
        <taxon>Bacteria</taxon>
        <taxon>Bacillati</taxon>
        <taxon>Bacillota</taxon>
        <taxon>Clostridia</taxon>
        <taxon>Lachnospirales</taxon>
        <taxon>Lachnospiraceae</taxon>
        <taxon>Bilifractor</taxon>
    </lineage>
</organism>
<comment type="similarity">
    <text evidence="11">Belongs to the tetrahydrofolate dehydrogenase/cyclohydrolase family.</text>
</comment>
<evidence type="ECO:0000256" key="4">
    <source>
        <dbReference type="ARBA" id="ARBA00022755"/>
    </source>
</evidence>
<dbReference type="PRINTS" id="PR00085">
    <property type="entry name" value="THFDHDRGNASE"/>
</dbReference>
<evidence type="ECO:0000256" key="9">
    <source>
        <dbReference type="ARBA" id="ARBA00023167"/>
    </source>
</evidence>
<dbReference type="GO" id="GO:0004477">
    <property type="term" value="F:methenyltetrahydrofolate cyclohydrolase activity"/>
    <property type="evidence" value="ECO:0007669"/>
    <property type="project" value="UniProtKB-UniRule"/>
</dbReference>
<feature type="binding site" evidence="11">
    <location>
        <begin position="189"/>
        <end position="191"/>
    </location>
    <ligand>
        <name>NADP(+)</name>
        <dbReference type="ChEBI" id="CHEBI:58349"/>
    </ligand>
</feature>
<reference evidence="14 15" key="1">
    <citation type="submission" date="2019-08" db="EMBL/GenBank/DDBJ databases">
        <title>In-depth cultivation of the pig gut microbiome towards novel bacterial diversity and tailored functional studies.</title>
        <authorList>
            <person name="Wylensek D."/>
            <person name="Hitch T.C.A."/>
            <person name="Clavel T."/>
        </authorList>
    </citation>
    <scope>NUCLEOTIDE SEQUENCE [LARGE SCALE GENOMIC DNA]</scope>
    <source>
        <strain evidence="14 15">Oil+RF-744-WCA-WT-13</strain>
    </source>
</reference>
<evidence type="ECO:0000256" key="5">
    <source>
        <dbReference type="ARBA" id="ARBA00022801"/>
    </source>
</evidence>
<keyword evidence="15" id="KW-1185">Reference proteome</keyword>
<dbReference type="InterPro" id="IPR000672">
    <property type="entry name" value="THF_DH/CycHdrlase"/>
</dbReference>
<comment type="function">
    <text evidence="11">Catalyzes the oxidation of 5,10-methylenetetrahydrofolate to 5,10-methenyltetrahydrofolate and then the hydrolysis of 5,10-methenyltetrahydrofolate to 10-formyltetrahydrofolate.</text>
</comment>
<keyword evidence="5 11" id="KW-0378">Hydrolase</keyword>
<proteinExistence type="inferred from homology"/>
<feature type="domain" description="Tetrahydrofolate dehydrogenase/cyclohydrolase NAD(P)-binding" evidence="13">
    <location>
        <begin position="181"/>
        <end position="322"/>
    </location>
</feature>
<evidence type="ECO:0000256" key="7">
    <source>
        <dbReference type="ARBA" id="ARBA00023002"/>
    </source>
</evidence>
<dbReference type="Gene3D" id="3.40.50.10860">
    <property type="entry name" value="Leucine Dehydrogenase, chain A, domain 1"/>
    <property type="match status" value="1"/>
</dbReference>
<dbReference type="RefSeq" id="WP_154456566.1">
    <property type="nucleotide sequence ID" value="NZ_VUMV01000001.1"/>
</dbReference>
<sequence>MSAKVLDCKLVAQSIKDECKAEADKLKERGITPKLGIVRVGEKGPDLSYEKGATKTMAEAGIEVEVFAMPADVSQEDYIKKFREINADPSIHGILAFRPLDNIDENVAIGENLSPLKDVDACTSANMGKLVINDPTGLYPCTAQAIVAVIDYYAEEIKAHVRKKYEKLPLAKPGQEDDVACGLDVCIINNSNVIGKPVSMMLTNRFATVSIVHHLTHAEVKNDYIKRADVVIAATPFKDSITADMLTEDQIVIDAAVVRTKVFDENGQPVINEKTGRQKIKTYGCCEDAVEEKVAMKTPVPGVGAITSAILARNLIKACKLQNNIQ</sequence>
<comment type="catalytic activity">
    <reaction evidence="11">
        <text>(6R)-5,10-methylene-5,6,7,8-tetrahydrofolate + NADP(+) = (6R)-5,10-methenyltetrahydrofolate + NADPH</text>
        <dbReference type="Rhea" id="RHEA:22812"/>
        <dbReference type="ChEBI" id="CHEBI:15636"/>
        <dbReference type="ChEBI" id="CHEBI:57455"/>
        <dbReference type="ChEBI" id="CHEBI:57783"/>
        <dbReference type="ChEBI" id="CHEBI:58349"/>
        <dbReference type="EC" id="1.5.1.5"/>
    </reaction>
</comment>
<evidence type="ECO:0000313" key="15">
    <source>
        <dbReference type="Proteomes" id="UP000466864"/>
    </source>
</evidence>
<keyword evidence="9 11" id="KW-0486">Methionine biosynthesis</keyword>
<dbReference type="Proteomes" id="UP000466864">
    <property type="component" value="Unassembled WGS sequence"/>
</dbReference>
<dbReference type="Pfam" id="PF00763">
    <property type="entry name" value="THF_DHG_CYH"/>
    <property type="match status" value="1"/>
</dbReference>
<evidence type="ECO:0000256" key="1">
    <source>
        <dbReference type="ARBA" id="ARBA00004777"/>
    </source>
</evidence>
<dbReference type="InterPro" id="IPR046346">
    <property type="entry name" value="Aminoacid_DH-like_N_sf"/>
</dbReference>
<dbReference type="GO" id="GO:0035999">
    <property type="term" value="P:tetrahydrofolate interconversion"/>
    <property type="evidence" value="ECO:0007669"/>
    <property type="project" value="UniProtKB-UniRule"/>
</dbReference>
<dbReference type="UniPathway" id="UPA00193"/>
<dbReference type="GO" id="GO:0006164">
    <property type="term" value="P:purine nucleotide biosynthetic process"/>
    <property type="evidence" value="ECO:0007669"/>
    <property type="project" value="UniProtKB-KW"/>
</dbReference>
<dbReference type="EMBL" id="VUMV01000001">
    <property type="protein sequence ID" value="MST80742.1"/>
    <property type="molecule type" value="Genomic_DNA"/>
</dbReference>
<accession>A0A7X2P5U2</accession>
<keyword evidence="3 11" id="KW-0028">Amino-acid biosynthesis</keyword>
<dbReference type="SUPFAM" id="SSF53223">
    <property type="entry name" value="Aminoacid dehydrogenase-like, N-terminal domain"/>
    <property type="match status" value="1"/>
</dbReference>
<comment type="caution">
    <text evidence="11">Lacks conserved residue(s) required for the propagation of feature annotation.</text>
</comment>
<dbReference type="InterPro" id="IPR020630">
    <property type="entry name" value="THF_DH/CycHdrlase_cat_dom"/>
</dbReference>
<evidence type="ECO:0000256" key="11">
    <source>
        <dbReference type="HAMAP-Rule" id="MF_01576"/>
    </source>
</evidence>
<dbReference type="Gene3D" id="3.40.50.720">
    <property type="entry name" value="NAD(P)-binding Rossmann-like Domain"/>
    <property type="match status" value="1"/>
</dbReference>
<dbReference type="GO" id="GO:0009086">
    <property type="term" value="P:methionine biosynthetic process"/>
    <property type="evidence" value="ECO:0007669"/>
    <property type="project" value="UniProtKB-KW"/>
</dbReference>
<feature type="binding site" evidence="11">
    <location>
        <position position="257"/>
    </location>
    <ligand>
        <name>NADP(+)</name>
        <dbReference type="ChEBI" id="CHEBI:58349"/>
    </ligand>
</feature>
<evidence type="ECO:0000256" key="3">
    <source>
        <dbReference type="ARBA" id="ARBA00022605"/>
    </source>
</evidence>
<evidence type="ECO:0000259" key="12">
    <source>
        <dbReference type="Pfam" id="PF00763"/>
    </source>
</evidence>
<comment type="catalytic activity">
    <reaction evidence="11">
        <text>(6R)-5,10-methenyltetrahydrofolate + H2O = (6R)-10-formyltetrahydrofolate + H(+)</text>
        <dbReference type="Rhea" id="RHEA:23700"/>
        <dbReference type="ChEBI" id="CHEBI:15377"/>
        <dbReference type="ChEBI" id="CHEBI:15378"/>
        <dbReference type="ChEBI" id="CHEBI:57455"/>
        <dbReference type="ChEBI" id="CHEBI:195366"/>
        <dbReference type="EC" id="3.5.4.9"/>
    </reaction>
</comment>
<dbReference type="GO" id="GO:0000105">
    <property type="term" value="P:L-histidine biosynthetic process"/>
    <property type="evidence" value="ECO:0007669"/>
    <property type="project" value="UniProtKB-KW"/>
</dbReference>
<dbReference type="InterPro" id="IPR020631">
    <property type="entry name" value="THF_DH/CycHdrlase_NAD-bd_dom"/>
</dbReference>
<dbReference type="InterPro" id="IPR036291">
    <property type="entry name" value="NAD(P)-bd_dom_sf"/>
</dbReference>
<evidence type="ECO:0000256" key="6">
    <source>
        <dbReference type="ARBA" id="ARBA00022857"/>
    </source>
</evidence>
<dbReference type="PANTHER" id="PTHR48099">
    <property type="entry name" value="C-1-TETRAHYDROFOLATE SYNTHASE, CYTOPLASMIC-RELATED"/>
    <property type="match status" value="1"/>
</dbReference>
<comment type="caution">
    <text evidence="14">The sequence shown here is derived from an EMBL/GenBank/DDBJ whole genome shotgun (WGS) entry which is preliminary data.</text>
</comment>